<feature type="region of interest" description="Disordered" evidence="3">
    <location>
        <begin position="1881"/>
        <end position="1915"/>
    </location>
</feature>
<evidence type="ECO:0000313" key="5">
    <source>
        <dbReference type="Proteomes" id="UP000008141"/>
    </source>
</evidence>
<feature type="coiled-coil region" evidence="2">
    <location>
        <begin position="1171"/>
        <end position="1240"/>
    </location>
</feature>
<feature type="region of interest" description="Disordered" evidence="3">
    <location>
        <begin position="526"/>
        <end position="609"/>
    </location>
</feature>
<feature type="region of interest" description="Disordered" evidence="3">
    <location>
        <begin position="315"/>
        <end position="336"/>
    </location>
</feature>
<dbReference type="GO" id="GO:0051959">
    <property type="term" value="F:dynein light intermediate chain binding"/>
    <property type="evidence" value="ECO:0007669"/>
    <property type="project" value="TreeGrafter"/>
</dbReference>
<keyword evidence="5" id="KW-1185">Reference proteome</keyword>
<dbReference type="GO" id="GO:0030705">
    <property type="term" value="P:cytoskeleton-dependent intracellular transport"/>
    <property type="evidence" value="ECO:0007669"/>
    <property type="project" value="TreeGrafter"/>
</dbReference>
<dbReference type="InterPro" id="IPR032675">
    <property type="entry name" value="LRR_dom_sf"/>
</dbReference>
<feature type="region of interest" description="Disordered" evidence="3">
    <location>
        <begin position="1"/>
        <end position="28"/>
    </location>
</feature>
<protein>
    <submittedName>
        <fullName evidence="4">Uncharacterized protein</fullName>
    </submittedName>
</protein>
<feature type="compositionally biased region" description="Low complexity" evidence="3">
    <location>
        <begin position="17"/>
        <end position="28"/>
    </location>
</feature>
<feature type="coiled-coil region" evidence="2">
    <location>
        <begin position="1318"/>
        <end position="1422"/>
    </location>
</feature>
<dbReference type="PANTHER" id="PTHR18947">
    <property type="entry name" value="HOOK PROTEINS"/>
    <property type="match status" value="1"/>
</dbReference>
<dbReference type="GO" id="GO:0031122">
    <property type="term" value="P:cytoplasmic microtubule organization"/>
    <property type="evidence" value="ECO:0007669"/>
    <property type="project" value="TreeGrafter"/>
</dbReference>
<evidence type="ECO:0000256" key="2">
    <source>
        <dbReference type="SAM" id="Coils"/>
    </source>
</evidence>
<dbReference type="OMA" id="CADNESM"/>
<feature type="region of interest" description="Disordered" evidence="3">
    <location>
        <begin position="449"/>
        <end position="504"/>
    </location>
</feature>
<sequence>MSASGYAVKHKERQAERVSSAARPGRRPAAVGLSAVLAQQPGSFDGKKIAAVDKSIASLDALPERYAAVKTLYVSKNSLRSLAGVEQFRGLRALSAADNELGDLECLRALPAAGIALEAASFEGNPMADLPNYRAHAIATLGPSLAMLDNRPVGEEERRAAPGAVAHEATMLALMTSNACLVHKLGRAVQLVKLHCELQCAVLGGQYGSAAAAGAGAGPESLPGSSGRGMSRLLQLWDAEGSLGRQERHAIGLAIRREVGRRYRKLVLAGGKPEGSSKLWQQAFAQVMLLQQETIASLMGMLEDAKSEAAATLAPITRPPSPTKRAALQGEQQAQARVRQDREALIQDLRDAFLGLADAAAHSNAPQRAARYEARIRELHAALEAASGTGSSTVPQQRQALEAQDGEEAAAAGRGQWAIAAMRPASAGPAPAAAAVPQGQLGAARLKSALKAQRGDTHGPEPAPRPASARPGGSGAPASGELAGEPRPGTAPASRQPGAPAGLRQWHADDGLAEYERMEQARCTTPRPFQGASQAPASSGHAVVAREGSRHPAPRQPPVAAASRSSSPQRARPASPGHPLPGSPSAQWVPNPLACSSNEGDACPRAESPQDGAGLHAILRLLQREGRVSQMEALQSIMAQHETAAAELQAANHQLALALQEAQQHTRSLEGQLADQRAALEEAAGVAAAQERRREQQLEELGSRLEEVLANRAALRADLQAAAAERQQLAEQAQAERQRLAGEAQREREAAAATSRQLAARVAELEGRKAVELRLTVVSHEAEWRAEAARVVALEARAGELQGQVAAYQQQERVEAASSALASRVMLRRVLMRWREAAAECAYLAAMQQAAALLRRRTLLAGWLAAWRLAARRSQLVAAREQQRQLRRVQGAWQAWQAYCQGCVLGRGLDAAAGMQRQSALLRQCFAAWLRRTAACRQVELPARHPAVRAGAQLQRHRLLRSFFGSWRGHMREHVLPRLAAVQALAGRHFLQRQLSCWRQAASKAKRERTAALRGALTSRALLLRRGWRAWRLGVAQQRHQAQQLAQVQHRRRLATLAACWEGWQEWTAVCRGMNRRRDARLLAAALQAWRRAAQWAEKRRMAAAFSQRCSQRRFRASLRAWRAAVAARRQRTHQLGHARGLLRRRLLGRLVAGWRRAALAGKLCATLGVVAQLQAAVQDVSRELQSKAGEVEALECVRVEVEGQAECLHLQVESLDGDLATAQRQVAELQAAAHLAQEQHRDTAQALERALAAQAAAEAAGAAAAAQRDAAEAGREAAEAERAAACAARDAADRAAQDACAKAEAAAASAATAVAQAAAASAALDALVGEHQQAQEQLRQAQQERQALAADLAQALEEVQRTAGLLAGLQEECGRLRRAREQAEASCAEAAAEQAAALRQAERLAALCEEQEQRGGQLQQQVAHLQGMLGSQGALQEELAALGDRNRQLCADNESMRAQLERFAAAVQQGEEEHGRLEQAAGELRREGQRLQERAQEAEAEARQLAKLADSLQGAKTSLEGQLAEAQGEASAAAAARQAATAAADALRQERDGLAATVQQLQEGNVGLESAVARLRGQLQQSNGVLDSCRQMLGECCSARAAADDQAVSLSELLRSVKADQLLKEAAIKALTRENAQRGERLRALHAQVEALSQQVLGGSQAGAHSHSQPPPPPQPPPYGRLAPAAAPAASPGSSWASAGPGPRATPAPGSGNASAAAGAGGASPGGSSVHQQPRKQEAPAFAFPAASGSPAASYIPLSAHQQTSPRSGSGGASPGPAGSAGSSARGGGAGPPSSATLAQLLPPRALSPGGYGPGEPPPSLAPELSDQRLSYLLEMVVQKRITATLAQQVINAAAEGDARPLLHVLDSARRRVEGQSLPAAAGPVAEEELSAARQQIQQHLCQQQPHSSPSGWP</sequence>
<name>E1Z5Y7_CHLVA</name>
<dbReference type="KEGG" id="cvr:CHLNCDRAFT_50346"/>
<dbReference type="SUPFAM" id="SSF52058">
    <property type="entry name" value="L domain-like"/>
    <property type="match status" value="1"/>
</dbReference>
<feature type="coiled-coil region" evidence="2">
    <location>
        <begin position="1264"/>
        <end position="1291"/>
    </location>
</feature>
<feature type="compositionally biased region" description="Basic and acidic residues" evidence="3">
    <location>
        <begin position="1472"/>
        <end position="1499"/>
    </location>
</feature>
<feature type="compositionally biased region" description="Polar residues" evidence="3">
    <location>
        <begin position="584"/>
        <end position="599"/>
    </location>
</feature>
<feature type="compositionally biased region" description="Low complexity" evidence="3">
    <location>
        <begin position="399"/>
        <end position="409"/>
    </location>
</feature>
<dbReference type="Proteomes" id="UP000008141">
    <property type="component" value="Unassembled WGS sequence"/>
</dbReference>
<dbReference type="eggNOG" id="ENOG502S3V5">
    <property type="taxonomic scope" value="Eukaryota"/>
</dbReference>
<dbReference type="InParanoid" id="E1Z5Y7"/>
<feature type="compositionally biased region" description="Low complexity" evidence="3">
    <location>
        <begin position="1681"/>
        <end position="1719"/>
    </location>
</feature>
<evidence type="ECO:0000256" key="1">
    <source>
        <dbReference type="ARBA" id="ARBA00004430"/>
    </source>
</evidence>
<feature type="compositionally biased region" description="Low complexity" evidence="3">
    <location>
        <begin position="466"/>
        <end position="486"/>
    </location>
</feature>
<dbReference type="PANTHER" id="PTHR18947:SF28">
    <property type="entry name" value="GIRDIN, ISOFORM A"/>
    <property type="match status" value="1"/>
</dbReference>
<feature type="compositionally biased region" description="Low complexity" evidence="3">
    <location>
        <begin position="558"/>
        <end position="575"/>
    </location>
</feature>
<comment type="subcellular location">
    <subcellularLocation>
        <location evidence="1">Cytoplasm</location>
        <location evidence="1">Cytoskeleton</location>
        <location evidence="1">Cilium axoneme</location>
    </subcellularLocation>
</comment>
<reference evidence="4 5" key="1">
    <citation type="journal article" date="2010" name="Plant Cell">
        <title>The Chlorella variabilis NC64A genome reveals adaptation to photosymbiosis, coevolution with viruses, and cryptic sex.</title>
        <authorList>
            <person name="Blanc G."/>
            <person name="Duncan G."/>
            <person name="Agarkova I."/>
            <person name="Borodovsky M."/>
            <person name="Gurnon J."/>
            <person name="Kuo A."/>
            <person name="Lindquist E."/>
            <person name="Lucas S."/>
            <person name="Pangilinan J."/>
            <person name="Polle J."/>
            <person name="Salamov A."/>
            <person name="Terry A."/>
            <person name="Yamada T."/>
            <person name="Dunigan D.D."/>
            <person name="Grigoriev I.V."/>
            <person name="Claverie J.M."/>
            <person name="Van Etten J.L."/>
        </authorList>
    </citation>
    <scope>NUCLEOTIDE SEQUENCE [LARGE SCALE GENOMIC DNA]</scope>
    <source>
        <strain evidence="4 5">NC64A</strain>
    </source>
</reference>
<feature type="region of interest" description="Disordered" evidence="3">
    <location>
        <begin position="385"/>
        <end position="409"/>
    </location>
</feature>
<feature type="region of interest" description="Disordered" evidence="3">
    <location>
        <begin position="1657"/>
        <end position="1739"/>
    </location>
</feature>
<feature type="coiled-coil region" evidence="2">
    <location>
        <begin position="631"/>
        <end position="750"/>
    </location>
</feature>
<feature type="compositionally biased region" description="Low complexity" evidence="3">
    <location>
        <begin position="1896"/>
        <end position="1906"/>
    </location>
</feature>
<dbReference type="OrthoDB" id="514477at2759"/>
<feature type="compositionally biased region" description="Polar residues" evidence="3">
    <location>
        <begin position="388"/>
        <end position="398"/>
    </location>
</feature>
<organism evidence="5">
    <name type="scientific">Chlorella variabilis</name>
    <name type="common">Green alga</name>
    <dbReference type="NCBI Taxonomy" id="554065"/>
    <lineage>
        <taxon>Eukaryota</taxon>
        <taxon>Viridiplantae</taxon>
        <taxon>Chlorophyta</taxon>
        <taxon>core chlorophytes</taxon>
        <taxon>Trebouxiophyceae</taxon>
        <taxon>Chlorellales</taxon>
        <taxon>Chlorellaceae</taxon>
        <taxon>Chlorella clade</taxon>
        <taxon>Chlorella</taxon>
    </lineage>
</organism>
<proteinExistence type="predicted"/>
<gene>
    <name evidence="4" type="ORF">CHLNCDRAFT_50346</name>
</gene>
<accession>E1Z5Y7</accession>
<dbReference type="Gene3D" id="3.80.10.10">
    <property type="entry name" value="Ribonuclease Inhibitor"/>
    <property type="match status" value="1"/>
</dbReference>
<dbReference type="GO" id="GO:0005815">
    <property type="term" value="C:microtubule organizing center"/>
    <property type="evidence" value="ECO:0007669"/>
    <property type="project" value="TreeGrafter"/>
</dbReference>
<keyword evidence="2" id="KW-0175">Coiled coil</keyword>
<feature type="compositionally biased region" description="Low complexity" evidence="3">
    <location>
        <begin position="1776"/>
        <end position="1785"/>
    </location>
</feature>
<dbReference type="GO" id="GO:0008017">
    <property type="term" value="F:microtubule binding"/>
    <property type="evidence" value="ECO:0007669"/>
    <property type="project" value="TreeGrafter"/>
</dbReference>
<feature type="region of interest" description="Disordered" evidence="3">
    <location>
        <begin position="1470"/>
        <end position="1499"/>
    </location>
</feature>
<feature type="region of interest" description="Disordered" evidence="3">
    <location>
        <begin position="1760"/>
        <end position="1825"/>
    </location>
</feature>
<evidence type="ECO:0000313" key="4">
    <source>
        <dbReference type="EMBL" id="EFN58555.1"/>
    </source>
</evidence>
<dbReference type="GO" id="GO:0005930">
    <property type="term" value="C:axoneme"/>
    <property type="evidence" value="ECO:0007669"/>
    <property type="project" value="UniProtKB-SubCell"/>
</dbReference>
<evidence type="ECO:0000256" key="3">
    <source>
        <dbReference type="SAM" id="MobiDB-lite"/>
    </source>
</evidence>
<dbReference type="EMBL" id="GL433837">
    <property type="protein sequence ID" value="EFN58555.1"/>
    <property type="molecule type" value="Genomic_DNA"/>
</dbReference>
<dbReference type="GeneID" id="17358088"/>
<dbReference type="RefSeq" id="XP_005850657.1">
    <property type="nucleotide sequence ID" value="XM_005850595.1"/>
</dbReference>
<feature type="compositionally biased region" description="Pro residues" evidence="3">
    <location>
        <begin position="1670"/>
        <end position="1680"/>
    </location>
</feature>